<dbReference type="Pfam" id="PF18198">
    <property type="entry name" value="AAA_lid_11"/>
    <property type="match status" value="1"/>
</dbReference>
<accession>A0A8T2JMJ2</accession>
<evidence type="ECO:0000256" key="4">
    <source>
        <dbReference type="ARBA" id="ARBA00022737"/>
    </source>
</evidence>
<dbReference type="InterPro" id="IPR024743">
    <property type="entry name" value="Dynein_HC_stalk"/>
</dbReference>
<dbReference type="Gene3D" id="1.10.8.1220">
    <property type="match status" value="1"/>
</dbReference>
<comment type="caution">
    <text evidence="19">The sequence shown here is derived from an EMBL/GenBank/DDBJ whole genome shotgun (WGS) entry which is preliminary data.</text>
</comment>
<keyword evidence="9" id="KW-0969">Cilium</keyword>
<dbReference type="OrthoDB" id="424310at2759"/>
<keyword evidence="6" id="KW-0067">ATP-binding</keyword>
<dbReference type="Gene3D" id="1.10.8.720">
    <property type="entry name" value="Region D6 of dynein motor"/>
    <property type="match status" value="1"/>
</dbReference>
<evidence type="ECO:0000259" key="16">
    <source>
        <dbReference type="Pfam" id="PF17857"/>
    </source>
</evidence>
<dbReference type="InterPro" id="IPR041589">
    <property type="entry name" value="DNAH3_AAA_lid_1"/>
</dbReference>
<dbReference type="Gene3D" id="1.20.1270.280">
    <property type="match status" value="1"/>
</dbReference>
<dbReference type="GO" id="GO:0005874">
    <property type="term" value="C:microtubule"/>
    <property type="evidence" value="ECO:0007669"/>
    <property type="project" value="UniProtKB-KW"/>
</dbReference>
<dbReference type="InterPro" id="IPR035706">
    <property type="entry name" value="AAA_9"/>
</dbReference>
<dbReference type="EMBL" id="JAACNH010000004">
    <property type="protein sequence ID" value="KAG8443821.1"/>
    <property type="molecule type" value="Genomic_DNA"/>
</dbReference>
<dbReference type="Gene3D" id="1.20.920.20">
    <property type="match status" value="1"/>
</dbReference>
<evidence type="ECO:0000259" key="14">
    <source>
        <dbReference type="Pfam" id="PF12777"/>
    </source>
</evidence>
<keyword evidence="12" id="KW-0966">Cell projection</keyword>
<proteinExistence type="predicted"/>
<dbReference type="GO" id="GO:0030286">
    <property type="term" value="C:dynein complex"/>
    <property type="evidence" value="ECO:0007669"/>
    <property type="project" value="UniProtKB-KW"/>
</dbReference>
<dbReference type="GO" id="GO:0045505">
    <property type="term" value="F:dynein intermediate chain binding"/>
    <property type="evidence" value="ECO:0007669"/>
    <property type="project" value="InterPro"/>
</dbReference>
<comment type="subcellular location">
    <subcellularLocation>
        <location evidence="1">Cytoplasm</location>
        <location evidence="1">Cytoskeleton</location>
        <location evidence="1">Cilium axoneme</location>
    </subcellularLocation>
</comment>
<dbReference type="Gene3D" id="1.20.920.30">
    <property type="match status" value="1"/>
</dbReference>
<dbReference type="PANTHER" id="PTHR22878:SF64">
    <property type="entry name" value="DYNEIN AXONEMAL HEAVY CHAIN 14"/>
    <property type="match status" value="1"/>
</dbReference>
<dbReference type="GO" id="GO:0005930">
    <property type="term" value="C:axoneme"/>
    <property type="evidence" value="ECO:0007669"/>
    <property type="project" value="UniProtKB-SubCell"/>
</dbReference>
<evidence type="ECO:0000313" key="19">
    <source>
        <dbReference type="EMBL" id="KAG8443821.1"/>
    </source>
</evidence>
<dbReference type="InterPro" id="IPR041228">
    <property type="entry name" value="Dynein_C"/>
</dbReference>
<feature type="domain" description="Dynein heavy chain region D6 P-loop" evidence="13">
    <location>
        <begin position="1209"/>
        <end position="1325"/>
    </location>
</feature>
<dbReference type="Pfam" id="PF03028">
    <property type="entry name" value="Dynein_heavy"/>
    <property type="match status" value="1"/>
</dbReference>
<dbReference type="GO" id="GO:0007018">
    <property type="term" value="P:microtubule-based movement"/>
    <property type="evidence" value="ECO:0007669"/>
    <property type="project" value="InterPro"/>
</dbReference>
<dbReference type="Gene3D" id="6.10.140.1060">
    <property type="match status" value="1"/>
</dbReference>
<evidence type="ECO:0000256" key="2">
    <source>
        <dbReference type="ARBA" id="ARBA00022490"/>
    </source>
</evidence>
<evidence type="ECO:0000256" key="8">
    <source>
        <dbReference type="ARBA" id="ARBA00023054"/>
    </source>
</evidence>
<gene>
    <name evidence="19" type="ORF">GDO86_009129</name>
</gene>
<evidence type="ECO:0000259" key="13">
    <source>
        <dbReference type="Pfam" id="PF03028"/>
    </source>
</evidence>
<keyword evidence="4" id="KW-0677">Repeat</keyword>
<evidence type="ECO:0000259" key="18">
    <source>
        <dbReference type="Pfam" id="PF18199"/>
    </source>
</evidence>
<evidence type="ECO:0000256" key="3">
    <source>
        <dbReference type="ARBA" id="ARBA00022701"/>
    </source>
</evidence>
<dbReference type="Gene3D" id="3.10.490.20">
    <property type="match status" value="1"/>
</dbReference>
<dbReference type="InterPro" id="IPR041658">
    <property type="entry name" value="AAA_lid_11"/>
</dbReference>
<dbReference type="Pfam" id="PF12777">
    <property type="entry name" value="MT"/>
    <property type="match status" value="1"/>
</dbReference>
<keyword evidence="8" id="KW-0175">Coiled coil</keyword>
<evidence type="ECO:0000313" key="20">
    <source>
        <dbReference type="Proteomes" id="UP000812440"/>
    </source>
</evidence>
<evidence type="ECO:0000256" key="6">
    <source>
        <dbReference type="ARBA" id="ARBA00022840"/>
    </source>
</evidence>
<keyword evidence="10" id="KW-0505">Motor protein</keyword>
<dbReference type="GO" id="GO:0008569">
    <property type="term" value="F:minus-end-directed microtubule motor activity"/>
    <property type="evidence" value="ECO:0007669"/>
    <property type="project" value="InterPro"/>
</dbReference>
<dbReference type="GO" id="GO:0005524">
    <property type="term" value="F:ATP binding"/>
    <property type="evidence" value="ECO:0007669"/>
    <property type="project" value="UniProtKB-KW"/>
</dbReference>
<keyword evidence="7" id="KW-0243">Dynein</keyword>
<feature type="domain" description="Dynein heavy chain coiled coil stalk" evidence="14">
    <location>
        <begin position="328"/>
        <end position="656"/>
    </location>
</feature>
<dbReference type="InterPro" id="IPR026983">
    <property type="entry name" value="DHC"/>
</dbReference>
<organism evidence="19 20">
    <name type="scientific">Hymenochirus boettgeri</name>
    <name type="common">Congo dwarf clawed frog</name>
    <dbReference type="NCBI Taxonomy" id="247094"/>
    <lineage>
        <taxon>Eukaryota</taxon>
        <taxon>Metazoa</taxon>
        <taxon>Chordata</taxon>
        <taxon>Craniata</taxon>
        <taxon>Vertebrata</taxon>
        <taxon>Euteleostomi</taxon>
        <taxon>Amphibia</taxon>
        <taxon>Batrachia</taxon>
        <taxon>Anura</taxon>
        <taxon>Pipoidea</taxon>
        <taxon>Pipidae</taxon>
        <taxon>Pipinae</taxon>
        <taxon>Hymenochirus</taxon>
    </lineage>
</organism>
<evidence type="ECO:0000256" key="10">
    <source>
        <dbReference type="ARBA" id="ARBA00023175"/>
    </source>
</evidence>
<dbReference type="PANTHER" id="PTHR22878">
    <property type="entry name" value="DYNEIN HEAVY CHAIN 6, AXONEMAL-LIKE-RELATED"/>
    <property type="match status" value="1"/>
</dbReference>
<evidence type="ECO:0000256" key="12">
    <source>
        <dbReference type="ARBA" id="ARBA00023273"/>
    </source>
</evidence>
<dbReference type="GO" id="GO:0051959">
    <property type="term" value="F:dynein light intermediate chain binding"/>
    <property type="evidence" value="ECO:0007669"/>
    <property type="project" value="InterPro"/>
</dbReference>
<feature type="domain" description="Dynein heavy chain C-terminal" evidence="18">
    <location>
        <begin position="1509"/>
        <end position="1900"/>
    </location>
</feature>
<dbReference type="Pfam" id="PF12775">
    <property type="entry name" value="AAA_7"/>
    <property type="match status" value="1"/>
</dbReference>
<dbReference type="Proteomes" id="UP000812440">
    <property type="component" value="Chromosome 5"/>
</dbReference>
<dbReference type="FunFam" id="3.40.50.300:FF:000049">
    <property type="entry name" value="Dynein, axonemal, heavy chain 5"/>
    <property type="match status" value="1"/>
</dbReference>
<evidence type="ECO:0000256" key="7">
    <source>
        <dbReference type="ARBA" id="ARBA00023017"/>
    </source>
</evidence>
<dbReference type="Gene3D" id="3.40.50.300">
    <property type="entry name" value="P-loop containing nucleotide triphosphate hydrolases"/>
    <property type="match status" value="3"/>
</dbReference>
<evidence type="ECO:0000259" key="15">
    <source>
        <dbReference type="Pfam" id="PF12781"/>
    </source>
</evidence>
<evidence type="ECO:0000256" key="9">
    <source>
        <dbReference type="ARBA" id="ARBA00023069"/>
    </source>
</evidence>
<keyword evidence="5" id="KW-0547">Nucleotide-binding</keyword>
<dbReference type="Pfam" id="PF17857">
    <property type="entry name" value="AAA_lid_1"/>
    <property type="match status" value="1"/>
</dbReference>
<evidence type="ECO:0000256" key="1">
    <source>
        <dbReference type="ARBA" id="ARBA00004430"/>
    </source>
</evidence>
<evidence type="ECO:0000256" key="11">
    <source>
        <dbReference type="ARBA" id="ARBA00023212"/>
    </source>
</evidence>
<dbReference type="FunFam" id="1.10.8.720:FF:000001">
    <property type="entry name" value="dynein heavy chain 7, axonemal"/>
    <property type="match status" value="1"/>
</dbReference>
<dbReference type="FunFam" id="1.20.920.20:FF:000006">
    <property type="entry name" value="Dynein, axonemal, heavy chain 6"/>
    <property type="match status" value="1"/>
</dbReference>
<dbReference type="FunFam" id="3.10.490.20:FF:000005">
    <property type="entry name" value="Dynein axonemal heavy chain 6"/>
    <property type="match status" value="1"/>
</dbReference>
<feature type="domain" description="Dynein heavy chain 3 AAA+ lid" evidence="16">
    <location>
        <begin position="193"/>
        <end position="282"/>
    </location>
</feature>
<dbReference type="SUPFAM" id="SSF52540">
    <property type="entry name" value="P-loop containing nucleoside triphosphate hydrolases"/>
    <property type="match status" value="1"/>
</dbReference>
<protein>
    <submittedName>
        <fullName evidence="19">Uncharacterized protein</fullName>
    </submittedName>
</protein>
<keyword evidence="20" id="KW-1185">Reference proteome</keyword>
<keyword evidence="11" id="KW-0206">Cytoskeleton</keyword>
<dbReference type="Pfam" id="PF12781">
    <property type="entry name" value="AAA_9"/>
    <property type="match status" value="1"/>
</dbReference>
<name>A0A8T2JMJ2_9PIPI</name>
<feature type="domain" description="Dynein heavy chain AAA lid" evidence="17">
    <location>
        <begin position="1363"/>
        <end position="1502"/>
    </location>
</feature>
<dbReference type="FunFam" id="3.40.50.300:FF:000320">
    <property type="entry name" value="Dynein, axonemal, heavy chain 5"/>
    <property type="match status" value="1"/>
</dbReference>
<keyword evidence="2" id="KW-0963">Cytoplasm</keyword>
<dbReference type="InterPro" id="IPR043160">
    <property type="entry name" value="Dynein_C_barrel"/>
</dbReference>
<dbReference type="InterPro" id="IPR042219">
    <property type="entry name" value="AAA_lid_11_sf"/>
</dbReference>
<sequence length="1904" mass="215484">MINCELFSQRSLFLDGSLIRSEGWPSARELSSTRTSQLMVSTVQLGANTTAGKLQGQIINKLIKKGRDTLGAPKHKKVTVFIDDLNMPIPEQYGAQPPLEFIRQFLEMGGFYDTQTLSWKIVRDVVLVAACAPPGGGRNYLSPRLLKHFSVFFLPHPSVQSLQHIFQVQLGSFLQSNNFLAEIQKCRDLLSSSSIAIYVKMSGCMLPTPAKCHYTFNLRDLFKVLQGLLQANETVIVTKESAALLLAHEAARVFHDRLVECKDRETFYQLLSDELLNYFKDFIYEDLNGFLNSGDIPDLFDKEELDGIIMELQASTPELTQSNSTQNRFFTGLLKLREAGASVETMQRELTALGPQIEQKTQEIETLIAKAKKDSIVVKQVRAIVAEEEEIMAAETRIVQDYAENAVQELNDVLPALEEAVSALDALDKSDISEVKVYTHPPFLVLTVMNAVCVLLQKKPDWTTAKLLLGDQGFLKKLVSLDKDSIPEKAFQKLKKYSKIPDFNPQKVGMVSSACRSLCQWVLALEHYHDVNKMVTPKQKRVAEAQEALGLAQDRLKHKQKSLAVVEEHLQLIQKQYNESVAEKDVLACRKELTTERLKRASVLISALVEEKFRWKESVDKLDLTMGKIIGDTLISSAFIVYCGVFTSEYREKLVGEWMECCAVFKIPLSENYSIIRAMTSENEVRQWQNEGLPLDPYSTENAVLVKNGRHWPLFIDHDGQAYKWICQMEGDKLRKAQASNLSYLKKMENAIRLGEAFLLHDVSEELDPSLKSVLRKEIFRRSGQDFIKIGDSEIEYNQNFRLYLTSQATNPHFLPAVCIMVTMINFTVTFKGLQDQLLSSVVTHEQPQLELQHCQLLESITTDVWTLHELEEKSLSLLHKTQGHLLDDEELIDTLQKSKIKSKDVIKRIEDSGRTKATIEAARGIYLPIAKRGAILYFVVADLIRLNYMYQFSLQWFHQVYVEAMKAAHAPQTMIVSSALFTEHQLCFSFMLSVNIMRNNDSRSGGPSQDTLGSLPSTEWEFFLHSRKLIDIKENSQASDKDKDPIYRIPGQLTESTWKECQYLSTHMEPFSLLCESLLTNTQQWEDFQNCLNPYEFLKGSYIPAAPPQQGRNWQNRNNYSNCSVISILHKPYEYSDILSKSAGREERLSSPVLFKWEELSSFQKLLLIKVLRTECLISAIQEFIKMGPTFLKSGRLNLRETLEESNARNPLIFILSPGTDPVGQLERLALETRGSTLHLDIISLGRGQGAKAEELINNARRLKGKWVFLQNCHLAASFMPKLCTIVETLAHPSSTTDPQFRLWLSSRPDESFPIPILQKGFKMAVEPPRGLKGKLSQTFDSSGTGVITEKIFEINDRGKSWRKILFSLCFFNAIVNERKKYGALGWNIPYEFTSSDLEVTVQMLTLLTDGQNEIPWRAVHYLTGEVVYGGRVTDFWDRRCLLSILDNFCNLAILQDNYSFCSDKVYGSLPDGASLQDYRDYVESLPDTDSPEIFGMHRNAELVNLQSQANMFMDTVICMQSSISVHYTGHSSEQNKEVTAQEMMCHILKVLPQAVESMQDSTKAQRTSSTLTNLMSDPSWESLIKSTKGYDPIINSALLTVLRQEINRFNRLLSVIHGSLQALQQALKGEIILNKQLEEVQGSLVNLKVPGLWQLHSYESCKLLGSWVDDLIQRITFFATWAEQVVECVKGRFPRLFPKLRNSWPSSSLTTNNPDPSVSSSIKHPNTFWLSAFFSPQGFLTAVLQNYARMNGLSVDSLTFQHQVQPSMASTGDAVNYSNILEVAFAGSPPHNGGISVFGLYLEGAQWNEEAQVLEEADNLHRFYLLPQIHFIPQTVPVGNGNALEKDLYSYQCPLYKTSHRAGVLLSGGTCTNFVTAVSLPTRLEPKHWIRRGVALLCQIND</sequence>
<dbReference type="InterPro" id="IPR004273">
    <property type="entry name" value="Dynein_heavy_D6_P-loop"/>
</dbReference>
<dbReference type="Pfam" id="PF18199">
    <property type="entry name" value="Dynein_C"/>
    <property type="match status" value="1"/>
</dbReference>
<evidence type="ECO:0000259" key="17">
    <source>
        <dbReference type="Pfam" id="PF18198"/>
    </source>
</evidence>
<keyword evidence="3" id="KW-0493">Microtubule</keyword>
<feature type="domain" description="Dynein heavy chain ATP-binding dynein motor region" evidence="15">
    <location>
        <begin position="686"/>
        <end position="906"/>
    </location>
</feature>
<evidence type="ECO:0000256" key="5">
    <source>
        <dbReference type="ARBA" id="ARBA00022741"/>
    </source>
</evidence>
<reference evidence="19" key="1">
    <citation type="thesis" date="2020" institute="ProQuest LLC" country="789 East Eisenhower Parkway, Ann Arbor, MI, USA">
        <title>Comparative Genomics and Chromosome Evolution.</title>
        <authorList>
            <person name="Mudd A.B."/>
        </authorList>
    </citation>
    <scope>NUCLEOTIDE SEQUENCE</scope>
    <source>
        <strain evidence="19">Female2</strain>
        <tissue evidence="19">Blood</tissue>
    </source>
</reference>
<dbReference type="InterPro" id="IPR027417">
    <property type="entry name" value="P-loop_NTPase"/>
</dbReference>